<evidence type="ECO:0000313" key="1">
    <source>
        <dbReference type="EMBL" id="QDT39201.1"/>
    </source>
</evidence>
<dbReference type="AlphaFoldDB" id="A0A517R5P2"/>
<keyword evidence="2" id="KW-1185">Reference proteome</keyword>
<name>A0A517R5P2_9PLAN</name>
<dbReference type="Proteomes" id="UP000317318">
    <property type="component" value="Chromosome"/>
</dbReference>
<organism evidence="1 2">
    <name type="scientific">Stratiformator vulcanicus</name>
    <dbReference type="NCBI Taxonomy" id="2527980"/>
    <lineage>
        <taxon>Bacteria</taxon>
        <taxon>Pseudomonadati</taxon>
        <taxon>Planctomycetota</taxon>
        <taxon>Planctomycetia</taxon>
        <taxon>Planctomycetales</taxon>
        <taxon>Planctomycetaceae</taxon>
        <taxon>Stratiformator</taxon>
    </lineage>
</organism>
<dbReference type="EMBL" id="CP036268">
    <property type="protein sequence ID" value="QDT39201.1"/>
    <property type="molecule type" value="Genomic_DNA"/>
</dbReference>
<accession>A0A517R5P2</accession>
<reference evidence="1 2" key="1">
    <citation type="submission" date="2019-02" db="EMBL/GenBank/DDBJ databases">
        <title>Deep-cultivation of Planctomycetes and their phenomic and genomic characterization uncovers novel biology.</title>
        <authorList>
            <person name="Wiegand S."/>
            <person name="Jogler M."/>
            <person name="Boedeker C."/>
            <person name="Pinto D."/>
            <person name="Vollmers J."/>
            <person name="Rivas-Marin E."/>
            <person name="Kohn T."/>
            <person name="Peeters S.H."/>
            <person name="Heuer A."/>
            <person name="Rast P."/>
            <person name="Oberbeckmann S."/>
            <person name="Bunk B."/>
            <person name="Jeske O."/>
            <person name="Meyerdierks A."/>
            <person name="Storesund J.E."/>
            <person name="Kallscheuer N."/>
            <person name="Luecker S."/>
            <person name="Lage O.M."/>
            <person name="Pohl T."/>
            <person name="Merkel B.J."/>
            <person name="Hornburger P."/>
            <person name="Mueller R.-W."/>
            <person name="Bruemmer F."/>
            <person name="Labrenz M."/>
            <person name="Spormann A.M."/>
            <person name="Op den Camp H."/>
            <person name="Overmann J."/>
            <person name="Amann R."/>
            <person name="Jetten M.S.M."/>
            <person name="Mascher T."/>
            <person name="Medema M.H."/>
            <person name="Devos D.P."/>
            <person name="Kaster A.-K."/>
            <person name="Ovreas L."/>
            <person name="Rohde M."/>
            <person name="Galperin M.Y."/>
            <person name="Jogler C."/>
        </authorList>
    </citation>
    <scope>NUCLEOTIDE SEQUENCE [LARGE SCALE GENOMIC DNA]</scope>
    <source>
        <strain evidence="1 2">Pan189</strain>
    </source>
</reference>
<protein>
    <submittedName>
        <fullName evidence="1">Uncharacterized protein</fullName>
    </submittedName>
</protein>
<proteinExistence type="predicted"/>
<evidence type="ECO:0000313" key="2">
    <source>
        <dbReference type="Proteomes" id="UP000317318"/>
    </source>
</evidence>
<gene>
    <name evidence="1" type="ORF">Pan189_36040</name>
</gene>
<sequence length="110" mass="12189">MRLGVVLWMLLRDRSYKMIGGTGGRQPLFRVIIISNEGDPQAERICHFRTVGNAKLALPFPYAECRFPVLTVRFRGGFRNLFPINNLSQFTATGTALASPCGDSTRAATL</sequence>
<dbReference type="KEGG" id="svp:Pan189_36040"/>